<dbReference type="EMBL" id="POUC01000044">
    <property type="protein sequence ID" value="PNG22517.1"/>
    <property type="molecule type" value="Genomic_DNA"/>
</dbReference>
<name>A0A2N8TU37_9ACTN</name>
<dbReference type="AlphaFoldDB" id="A0A2N8TU37"/>
<evidence type="ECO:0000313" key="2">
    <source>
        <dbReference type="Proteomes" id="UP000235943"/>
    </source>
</evidence>
<reference evidence="1 2" key="1">
    <citation type="submission" date="2018-01" db="EMBL/GenBank/DDBJ databases">
        <title>Draft genome sequence of Streptomyces sp. 13K301.</title>
        <authorList>
            <person name="Sahin N."/>
            <person name="Saygin H."/>
            <person name="Ay H."/>
        </authorList>
    </citation>
    <scope>NUCLEOTIDE SEQUENCE [LARGE SCALE GENOMIC DNA]</scope>
    <source>
        <strain evidence="1 2">13K301</strain>
    </source>
</reference>
<keyword evidence="2" id="KW-1185">Reference proteome</keyword>
<organism evidence="1 2">
    <name type="scientific">Streptomyces cahuitamycinicus</name>
    <dbReference type="NCBI Taxonomy" id="2070367"/>
    <lineage>
        <taxon>Bacteria</taxon>
        <taxon>Bacillati</taxon>
        <taxon>Actinomycetota</taxon>
        <taxon>Actinomycetes</taxon>
        <taxon>Kitasatosporales</taxon>
        <taxon>Streptomycetaceae</taxon>
        <taxon>Streptomyces</taxon>
    </lineage>
</organism>
<evidence type="ECO:0000313" key="1">
    <source>
        <dbReference type="EMBL" id="PNG22517.1"/>
    </source>
</evidence>
<feature type="non-terminal residue" evidence="1">
    <location>
        <position position="37"/>
    </location>
</feature>
<accession>A0A2N8TU37</accession>
<comment type="caution">
    <text evidence="1">The sequence shown here is derived from an EMBL/GenBank/DDBJ whole genome shotgun (WGS) entry which is preliminary data.</text>
</comment>
<sequence>MSGTGREPLRIGVMGAVRITERSLADPARAGGHRLVA</sequence>
<gene>
    <name evidence="1" type="ORF">C1J00_08850</name>
</gene>
<dbReference type="Proteomes" id="UP000235943">
    <property type="component" value="Unassembled WGS sequence"/>
</dbReference>
<proteinExistence type="predicted"/>
<protein>
    <submittedName>
        <fullName evidence="1">Gfo/Idh/MocA family oxidoreductase</fullName>
    </submittedName>
</protein>